<dbReference type="EMBL" id="JANEYG010000066">
    <property type="protein sequence ID" value="KAJ8914666.1"/>
    <property type="molecule type" value="Genomic_DNA"/>
</dbReference>
<comment type="caution">
    <text evidence="2">The sequence shown here is derived from an EMBL/GenBank/DDBJ whole genome shotgun (WGS) entry which is preliminary data.</text>
</comment>
<dbReference type="GO" id="GO:0015074">
    <property type="term" value="P:DNA integration"/>
    <property type="evidence" value="ECO:0007669"/>
    <property type="project" value="InterPro"/>
</dbReference>
<name>A0AAV8VLK5_9CUCU</name>
<dbReference type="GO" id="GO:0003677">
    <property type="term" value="F:DNA binding"/>
    <property type="evidence" value="ECO:0007669"/>
    <property type="project" value="InterPro"/>
</dbReference>
<keyword evidence="3" id="KW-1185">Reference proteome</keyword>
<dbReference type="InterPro" id="IPR011010">
    <property type="entry name" value="DNA_brk_join_enz"/>
</dbReference>
<dbReference type="InterPro" id="IPR013762">
    <property type="entry name" value="Integrase-like_cat_sf"/>
</dbReference>
<evidence type="ECO:0000256" key="1">
    <source>
        <dbReference type="ARBA" id="ARBA00023172"/>
    </source>
</evidence>
<organism evidence="2 3">
    <name type="scientific">Exocentrus adspersus</name>
    <dbReference type="NCBI Taxonomy" id="1586481"/>
    <lineage>
        <taxon>Eukaryota</taxon>
        <taxon>Metazoa</taxon>
        <taxon>Ecdysozoa</taxon>
        <taxon>Arthropoda</taxon>
        <taxon>Hexapoda</taxon>
        <taxon>Insecta</taxon>
        <taxon>Pterygota</taxon>
        <taxon>Neoptera</taxon>
        <taxon>Endopterygota</taxon>
        <taxon>Coleoptera</taxon>
        <taxon>Polyphaga</taxon>
        <taxon>Cucujiformia</taxon>
        <taxon>Chrysomeloidea</taxon>
        <taxon>Cerambycidae</taxon>
        <taxon>Lamiinae</taxon>
        <taxon>Acanthocinini</taxon>
        <taxon>Exocentrus</taxon>
    </lineage>
</organism>
<keyword evidence="1" id="KW-0233">DNA recombination</keyword>
<sequence>MEEFTLTPPEIIEAAKEIEANLLPEKSQKIYKQTYKKFFDYCTQKKSYSENVLLVYFGELSKKMKSSTLWSVYSMLRATLNIYNKVDITLELEAPDDTYLSTKVTMIFAVAGACRCDELLQLKVIDIEDMQNKLLISLPITKTKRLFVASEHLNIYRKYNNARPIQMDSERFFFKYSNGKAYN</sequence>
<evidence type="ECO:0000313" key="3">
    <source>
        <dbReference type="Proteomes" id="UP001159042"/>
    </source>
</evidence>
<dbReference type="AlphaFoldDB" id="A0AAV8VLK5"/>
<evidence type="ECO:0008006" key="4">
    <source>
        <dbReference type="Google" id="ProtNLM"/>
    </source>
</evidence>
<dbReference type="Proteomes" id="UP001159042">
    <property type="component" value="Unassembled WGS sequence"/>
</dbReference>
<gene>
    <name evidence="2" type="ORF">NQ315_017363</name>
</gene>
<evidence type="ECO:0000313" key="2">
    <source>
        <dbReference type="EMBL" id="KAJ8914666.1"/>
    </source>
</evidence>
<accession>A0AAV8VLK5</accession>
<protein>
    <recommendedName>
        <fullName evidence="4">Tyr recombinase domain-containing protein</fullName>
    </recommendedName>
</protein>
<dbReference type="SUPFAM" id="SSF56349">
    <property type="entry name" value="DNA breaking-rejoining enzymes"/>
    <property type="match status" value="1"/>
</dbReference>
<reference evidence="2 3" key="1">
    <citation type="journal article" date="2023" name="Insect Mol. Biol.">
        <title>Genome sequencing provides insights into the evolution of gene families encoding plant cell wall-degrading enzymes in longhorned beetles.</title>
        <authorList>
            <person name="Shin N.R."/>
            <person name="Okamura Y."/>
            <person name="Kirsch R."/>
            <person name="Pauchet Y."/>
        </authorList>
    </citation>
    <scope>NUCLEOTIDE SEQUENCE [LARGE SCALE GENOMIC DNA]</scope>
    <source>
        <strain evidence="2">EAD_L_NR</strain>
    </source>
</reference>
<proteinExistence type="predicted"/>
<dbReference type="GO" id="GO:0006310">
    <property type="term" value="P:DNA recombination"/>
    <property type="evidence" value="ECO:0007669"/>
    <property type="project" value="UniProtKB-KW"/>
</dbReference>
<dbReference type="Gene3D" id="1.10.443.10">
    <property type="entry name" value="Intergrase catalytic core"/>
    <property type="match status" value="1"/>
</dbReference>